<evidence type="ECO:0000313" key="6">
    <source>
        <dbReference type="Proteomes" id="UP001198242"/>
    </source>
</evidence>
<dbReference type="EMBL" id="JAJEQM010000009">
    <property type="protein sequence ID" value="MCC2210657.1"/>
    <property type="molecule type" value="Genomic_DNA"/>
</dbReference>
<keyword evidence="6" id="KW-1185">Reference proteome</keyword>
<evidence type="ECO:0000256" key="1">
    <source>
        <dbReference type="ARBA" id="ARBA00008520"/>
    </source>
</evidence>
<comment type="similarity">
    <text evidence="1">Belongs to the bacterial solute-binding protein 1 family.</text>
</comment>
<evidence type="ECO:0000313" key="5">
    <source>
        <dbReference type="EMBL" id="MCC2210657.1"/>
    </source>
</evidence>
<dbReference type="GO" id="GO:0015768">
    <property type="term" value="P:maltose transport"/>
    <property type="evidence" value="ECO:0007669"/>
    <property type="project" value="TreeGrafter"/>
</dbReference>
<dbReference type="PANTHER" id="PTHR30061:SF50">
    <property type="entry name" value="MALTOSE_MALTODEXTRIN-BINDING PERIPLASMIC PROTEIN"/>
    <property type="match status" value="1"/>
</dbReference>
<dbReference type="PANTHER" id="PTHR30061">
    <property type="entry name" value="MALTOSE-BINDING PERIPLASMIC PROTEIN"/>
    <property type="match status" value="1"/>
</dbReference>
<feature type="chain" id="PRO_5042035227" evidence="4">
    <location>
        <begin position="20"/>
        <end position="385"/>
    </location>
</feature>
<dbReference type="InterPro" id="IPR006059">
    <property type="entry name" value="SBP"/>
</dbReference>
<evidence type="ECO:0000256" key="2">
    <source>
        <dbReference type="ARBA" id="ARBA00022448"/>
    </source>
</evidence>
<accession>A0AAE3DYU5</accession>
<dbReference type="SUPFAM" id="SSF53850">
    <property type="entry name" value="Periplasmic binding protein-like II"/>
    <property type="match status" value="1"/>
</dbReference>
<reference evidence="5 6" key="1">
    <citation type="submission" date="2021-10" db="EMBL/GenBank/DDBJ databases">
        <title>Anaerobic single-cell dispensing facilitates the cultivation of human gut bacteria.</title>
        <authorList>
            <person name="Afrizal A."/>
        </authorList>
    </citation>
    <scope>NUCLEOTIDE SEQUENCE [LARGE SCALE GENOMIC DNA]</scope>
    <source>
        <strain evidence="5 6">CLA-AA-H232</strain>
    </source>
</reference>
<dbReference type="Pfam" id="PF13416">
    <property type="entry name" value="SBP_bac_8"/>
    <property type="match status" value="1"/>
</dbReference>
<evidence type="ECO:0000256" key="4">
    <source>
        <dbReference type="SAM" id="SignalP"/>
    </source>
</evidence>
<dbReference type="Proteomes" id="UP001198242">
    <property type="component" value="Unassembled WGS sequence"/>
</dbReference>
<protein>
    <submittedName>
        <fullName evidence="5">Extracellular solute-binding protein</fullName>
    </submittedName>
</protein>
<name>A0AAE3DYU5_9FIRM</name>
<keyword evidence="2" id="KW-0813">Transport</keyword>
<sequence>MKKLLILFLLASVMLSMCSGCTVEKTVESAQAVTVLKVIKPNYISDFTQNIAEFNEANPDIQVKFIDAPTSTEKRHQLYVSALSGKDSSIDIYWINDEWTKEFAEQKYIKALDGEILLDNSRYIIDAQERFSVNDSFYAMPVGMDTDVIFYRSDKIHNVPETWDGIINLCRNSDFGLPIKLGLTTSDIQDMMYNIIEIKEAMGISYAETLNLYKEFIEEYKDIENYTDTIAAFKIGSAAMLMGNSSLWKKLNGDTSAVKGNIMVASLPNKNQFVRSYALAINSNSKNQEAAIRFLDFMNGKEQQRRLSRDTSLIPIIRELYDDEMILDANPHVKGIKQSVQNSSSFATVSINGENLKKLEEALIKFFNNEETSMNTGKIFEDLMQ</sequence>
<organism evidence="5 6">
    <name type="scientific">Hominilimicola fabiformis</name>
    <dbReference type="NCBI Taxonomy" id="2885356"/>
    <lineage>
        <taxon>Bacteria</taxon>
        <taxon>Bacillati</taxon>
        <taxon>Bacillota</taxon>
        <taxon>Clostridia</taxon>
        <taxon>Eubacteriales</taxon>
        <taxon>Oscillospiraceae</taxon>
        <taxon>Hominilimicola</taxon>
    </lineage>
</organism>
<dbReference type="Gene3D" id="3.40.190.10">
    <property type="entry name" value="Periplasmic binding protein-like II"/>
    <property type="match status" value="2"/>
</dbReference>
<gene>
    <name evidence="5" type="ORF">LKE05_07625</name>
</gene>
<proteinExistence type="inferred from homology"/>
<dbReference type="GO" id="GO:1901982">
    <property type="term" value="F:maltose binding"/>
    <property type="evidence" value="ECO:0007669"/>
    <property type="project" value="TreeGrafter"/>
</dbReference>
<feature type="signal peptide" evidence="4">
    <location>
        <begin position="1"/>
        <end position="19"/>
    </location>
</feature>
<dbReference type="RefSeq" id="WP_147514799.1">
    <property type="nucleotide sequence ID" value="NZ_JAJEQM010000009.1"/>
</dbReference>
<dbReference type="AlphaFoldDB" id="A0AAE3DYU5"/>
<evidence type="ECO:0000256" key="3">
    <source>
        <dbReference type="ARBA" id="ARBA00022729"/>
    </source>
</evidence>
<keyword evidence="3 4" id="KW-0732">Signal</keyword>
<dbReference type="GO" id="GO:0055052">
    <property type="term" value="C:ATP-binding cassette (ABC) transporter complex, substrate-binding subunit-containing"/>
    <property type="evidence" value="ECO:0007669"/>
    <property type="project" value="TreeGrafter"/>
</dbReference>
<dbReference type="GO" id="GO:0042956">
    <property type="term" value="P:maltodextrin transmembrane transport"/>
    <property type="evidence" value="ECO:0007669"/>
    <property type="project" value="TreeGrafter"/>
</dbReference>
<comment type="caution">
    <text evidence="5">The sequence shown here is derived from an EMBL/GenBank/DDBJ whole genome shotgun (WGS) entry which is preliminary data.</text>
</comment>